<feature type="region of interest" description="Disordered" evidence="1">
    <location>
        <begin position="104"/>
        <end position="130"/>
    </location>
</feature>
<comment type="caution">
    <text evidence="2">The sequence shown here is derived from an EMBL/GenBank/DDBJ whole genome shotgun (WGS) entry which is preliminary data.</text>
</comment>
<gene>
    <name evidence="2" type="ORF">KIW84_010442</name>
</gene>
<evidence type="ECO:0000256" key="1">
    <source>
        <dbReference type="SAM" id="MobiDB-lite"/>
    </source>
</evidence>
<accession>A0A9D5BBF9</accession>
<reference evidence="2 3" key="1">
    <citation type="journal article" date="2022" name="Nat. Genet.">
        <title>Improved pea reference genome and pan-genome highlight genomic features and evolutionary characteristics.</title>
        <authorList>
            <person name="Yang T."/>
            <person name="Liu R."/>
            <person name="Luo Y."/>
            <person name="Hu S."/>
            <person name="Wang D."/>
            <person name="Wang C."/>
            <person name="Pandey M.K."/>
            <person name="Ge S."/>
            <person name="Xu Q."/>
            <person name="Li N."/>
            <person name="Li G."/>
            <person name="Huang Y."/>
            <person name="Saxena R.K."/>
            <person name="Ji Y."/>
            <person name="Li M."/>
            <person name="Yan X."/>
            <person name="He Y."/>
            <person name="Liu Y."/>
            <person name="Wang X."/>
            <person name="Xiang C."/>
            <person name="Varshney R.K."/>
            <person name="Ding H."/>
            <person name="Gao S."/>
            <person name="Zong X."/>
        </authorList>
    </citation>
    <scope>NUCLEOTIDE SEQUENCE [LARGE SCALE GENOMIC DNA]</scope>
    <source>
        <strain evidence="2 3">cv. Zhongwan 6</strain>
    </source>
</reference>
<proteinExistence type="predicted"/>
<dbReference type="AlphaFoldDB" id="A0A9D5BBF9"/>
<evidence type="ECO:0000313" key="3">
    <source>
        <dbReference type="Proteomes" id="UP001058974"/>
    </source>
</evidence>
<dbReference type="EMBL" id="JAMSHJ010000001">
    <property type="protein sequence ID" value="KAI5440978.1"/>
    <property type="molecule type" value="Genomic_DNA"/>
</dbReference>
<evidence type="ECO:0000313" key="2">
    <source>
        <dbReference type="EMBL" id="KAI5440978.1"/>
    </source>
</evidence>
<keyword evidence="3" id="KW-1185">Reference proteome</keyword>
<dbReference type="Gramene" id="Psat01G0044200-T1">
    <property type="protein sequence ID" value="KAI5440978.1"/>
    <property type="gene ID" value="KIW84_010442"/>
</dbReference>
<organism evidence="2 3">
    <name type="scientific">Pisum sativum</name>
    <name type="common">Garden pea</name>
    <name type="synonym">Lathyrus oleraceus</name>
    <dbReference type="NCBI Taxonomy" id="3888"/>
    <lineage>
        <taxon>Eukaryota</taxon>
        <taxon>Viridiplantae</taxon>
        <taxon>Streptophyta</taxon>
        <taxon>Embryophyta</taxon>
        <taxon>Tracheophyta</taxon>
        <taxon>Spermatophyta</taxon>
        <taxon>Magnoliopsida</taxon>
        <taxon>eudicotyledons</taxon>
        <taxon>Gunneridae</taxon>
        <taxon>Pentapetalae</taxon>
        <taxon>rosids</taxon>
        <taxon>fabids</taxon>
        <taxon>Fabales</taxon>
        <taxon>Fabaceae</taxon>
        <taxon>Papilionoideae</taxon>
        <taxon>50 kb inversion clade</taxon>
        <taxon>NPAAA clade</taxon>
        <taxon>Hologalegina</taxon>
        <taxon>IRL clade</taxon>
        <taxon>Fabeae</taxon>
        <taxon>Lathyrus</taxon>
    </lineage>
</organism>
<feature type="region of interest" description="Disordered" evidence="1">
    <location>
        <begin position="37"/>
        <end position="61"/>
    </location>
</feature>
<sequence>MDLRDREHAKRLNSLETNNKECLSRIESAVESLLQRAADTQHDERNSRPHQARPPSQTRSVKLKFPRFYDTFGRTQKSLPKHGSLLLQVADVFSDVAEPCDCVRGSDDEQGRTPVAVVGGSPDTRGLDGA</sequence>
<dbReference type="Proteomes" id="UP001058974">
    <property type="component" value="Chromosome 1"/>
</dbReference>
<protein>
    <submittedName>
        <fullName evidence="2">Uncharacterized protein</fullName>
    </submittedName>
</protein>
<name>A0A9D5BBF9_PEA</name>